<comment type="similarity">
    <text evidence="7">Belongs to the binding-protein-dependent transport system permease family. OppBC subfamily.</text>
</comment>
<feature type="transmembrane region" description="Helical" evidence="8">
    <location>
        <begin position="12"/>
        <end position="30"/>
    </location>
</feature>
<keyword evidence="3" id="KW-1003">Cell membrane</keyword>
<comment type="subcellular location">
    <subcellularLocation>
        <location evidence="1 8">Cell membrane</location>
        <topology evidence="1 8">Multi-pass membrane protein</topology>
    </subcellularLocation>
</comment>
<dbReference type="InterPro" id="IPR000515">
    <property type="entry name" value="MetI-like"/>
</dbReference>
<evidence type="ECO:0000256" key="3">
    <source>
        <dbReference type="ARBA" id="ARBA00022475"/>
    </source>
</evidence>
<feature type="transmembrane region" description="Helical" evidence="8">
    <location>
        <begin position="134"/>
        <end position="157"/>
    </location>
</feature>
<evidence type="ECO:0000313" key="11">
    <source>
        <dbReference type="Proteomes" id="UP000198854"/>
    </source>
</evidence>
<dbReference type="InterPro" id="IPR035906">
    <property type="entry name" value="MetI-like_sf"/>
</dbReference>
<feature type="domain" description="ABC transmembrane type-1" evidence="9">
    <location>
        <begin position="95"/>
        <end position="304"/>
    </location>
</feature>
<dbReference type="AlphaFoldDB" id="A0A1G7WA35"/>
<keyword evidence="11" id="KW-1185">Reference proteome</keyword>
<dbReference type="SUPFAM" id="SSF161098">
    <property type="entry name" value="MetI-like"/>
    <property type="match status" value="1"/>
</dbReference>
<dbReference type="Pfam" id="PF19300">
    <property type="entry name" value="BPD_transp_1_N"/>
    <property type="match status" value="1"/>
</dbReference>
<feature type="transmembrane region" description="Helical" evidence="8">
    <location>
        <begin position="101"/>
        <end position="122"/>
    </location>
</feature>
<dbReference type="Gene3D" id="1.10.3720.10">
    <property type="entry name" value="MetI-like"/>
    <property type="match status" value="1"/>
</dbReference>
<evidence type="ECO:0000256" key="4">
    <source>
        <dbReference type="ARBA" id="ARBA00022692"/>
    </source>
</evidence>
<feature type="transmembrane region" description="Helical" evidence="8">
    <location>
        <begin position="235"/>
        <end position="256"/>
    </location>
</feature>
<dbReference type="Pfam" id="PF00528">
    <property type="entry name" value="BPD_transp_1"/>
    <property type="match status" value="1"/>
</dbReference>
<dbReference type="CDD" id="cd06261">
    <property type="entry name" value="TM_PBP2"/>
    <property type="match status" value="1"/>
</dbReference>
<dbReference type="EMBL" id="FNDD01000001">
    <property type="protein sequence ID" value="SDG68804.1"/>
    <property type="molecule type" value="Genomic_DNA"/>
</dbReference>
<name>A0A1G7WA35_9VIBR</name>
<protein>
    <submittedName>
        <fullName evidence="10">Peptide/nickel transport system permease protein</fullName>
    </submittedName>
</protein>
<dbReference type="STRING" id="861298.SAMN04488136_101282"/>
<dbReference type="InterPro" id="IPR045621">
    <property type="entry name" value="BPD_transp_1_N"/>
</dbReference>
<dbReference type="GO" id="GO:0071916">
    <property type="term" value="F:dipeptide transmembrane transporter activity"/>
    <property type="evidence" value="ECO:0007669"/>
    <property type="project" value="TreeGrafter"/>
</dbReference>
<feature type="transmembrane region" description="Helical" evidence="8">
    <location>
        <begin position="285"/>
        <end position="307"/>
    </location>
</feature>
<accession>A0A1G7WA35</accession>
<keyword evidence="5 8" id="KW-1133">Transmembrane helix</keyword>
<feature type="transmembrane region" description="Helical" evidence="8">
    <location>
        <begin position="177"/>
        <end position="197"/>
    </location>
</feature>
<evidence type="ECO:0000256" key="6">
    <source>
        <dbReference type="ARBA" id="ARBA00023136"/>
    </source>
</evidence>
<dbReference type="RefSeq" id="WP_093268622.1">
    <property type="nucleotide sequence ID" value="NZ_FNDD01000001.1"/>
</dbReference>
<evidence type="ECO:0000256" key="1">
    <source>
        <dbReference type="ARBA" id="ARBA00004651"/>
    </source>
</evidence>
<evidence type="ECO:0000313" key="10">
    <source>
        <dbReference type="EMBL" id="SDG68804.1"/>
    </source>
</evidence>
<keyword evidence="4 8" id="KW-0812">Transmembrane</keyword>
<dbReference type="PROSITE" id="PS50928">
    <property type="entry name" value="ABC_TM1"/>
    <property type="match status" value="1"/>
</dbReference>
<keyword evidence="2 8" id="KW-0813">Transport</keyword>
<keyword evidence="6 8" id="KW-0472">Membrane</keyword>
<evidence type="ECO:0000256" key="7">
    <source>
        <dbReference type="ARBA" id="ARBA00024202"/>
    </source>
</evidence>
<dbReference type="PANTHER" id="PTHR43163:SF6">
    <property type="entry name" value="DIPEPTIDE TRANSPORT SYSTEM PERMEASE PROTEIN DPPB-RELATED"/>
    <property type="match status" value="1"/>
</dbReference>
<reference evidence="11" key="1">
    <citation type="submission" date="2016-10" db="EMBL/GenBank/DDBJ databases">
        <authorList>
            <person name="Varghese N."/>
            <person name="Submissions S."/>
        </authorList>
    </citation>
    <scope>NUCLEOTIDE SEQUENCE [LARGE SCALE GENOMIC DNA]</scope>
    <source>
        <strain evidence="11">CGMCC 1.10228</strain>
    </source>
</reference>
<dbReference type="PANTHER" id="PTHR43163">
    <property type="entry name" value="DIPEPTIDE TRANSPORT SYSTEM PERMEASE PROTEIN DPPB-RELATED"/>
    <property type="match status" value="1"/>
</dbReference>
<dbReference type="OrthoDB" id="9805855at2"/>
<evidence type="ECO:0000259" key="9">
    <source>
        <dbReference type="PROSITE" id="PS50928"/>
    </source>
</evidence>
<evidence type="ECO:0000256" key="2">
    <source>
        <dbReference type="ARBA" id="ARBA00022448"/>
    </source>
</evidence>
<sequence>MLKFILKRIYTAIPTLFLISLFIFGLQKLIPGDPALILAGEDRSLEAIAYIRDAYHLNEPIINQYLYWLGDALQGDLGTSIRSDESVTSLLLTKLPVTIELSIFAMLFAIVISIPMSVIAAVKKNSGWDFSSSLVALAGQSIPNFWLGFMMILLVSVRWGLLPASGYVGPTESLVQNLQTMIMPAFVLGTGLAATLFRHSRGAMLEVLAADFIRTARAKGVSRKVIYLKHALRNALIPVVTMATIQFGELLGGAVLTEQVFTIPGLGKLIVDSVFNRDFPVVQGVVMFSALMFIVSNIVADIAYYVLDPKLRHREVY</sequence>
<dbReference type="GO" id="GO:0005886">
    <property type="term" value="C:plasma membrane"/>
    <property type="evidence" value="ECO:0007669"/>
    <property type="project" value="UniProtKB-SubCell"/>
</dbReference>
<proteinExistence type="inferred from homology"/>
<evidence type="ECO:0000256" key="5">
    <source>
        <dbReference type="ARBA" id="ARBA00022989"/>
    </source>
</evidence>
<evidence type="ECO:0000256" key="8">
    <source>
        <dbReference type="RuleBase" id="RU363032"/>
    </source>
</evidence>
<dbReference type="Proteomes" id="UP000198854">
    <property type="component" value="Unassembled WGS sequence"/>
</dbReference>
<gene>
    <name evidence="10" type="ORF">SAMN04488136_101282</name>
</gene>
<organism evidence="10 11">
    <name type="scientific">Vibrio xiamenensis</name>
    <dbReference type="NCBI Taxonomy" id="861298"/>
    <lineage>
        <taxon>Bacteria</taxon>
        <taxon>Pseudomonadati</taxon>
        <taxon>Pseudomonadota</taxon>
        <taxon>Gammaproteobacteria</taxon>
        <taxon>Vibrionales</taxon>
        <taxon>Vibrionaceae</taxon>
        <taxon>Vibrio</taxon>
    </lineage>
</organism>